<organism evidence="2 3">
    <name type="scientific">Adineta steineri</name>
    <dbReference type="NCBI Taxonomy" id="433720"/>
    <lineage>
        <taxon>Eukaryota</taxon>
        <taxon>Metazoa</taxon>
        <taxon>Spiralia</taxon>
        <taxon>Gnathifera</taxon>
        <taxon>Rotifera</taxon>
        <taxon>Eurotatoria</taxon>
        <taxon>Bdelloidea</taxon>
        <taxon>Adinetida</taxon>
        <taxon>Adinetidae</taxon>
        <taxon>Adineta</taxon>
    </lineage>
</organism>
<name>A0A815SMY8_9BILA</name>
<evidence type="ECO:0000313" key="2">
    <source>
        <dbReference type="EMBL" id="CAF1491924.1"/>
    </source>
</evidence>
<evidence type="ECO:0000256" key="1">
    <source>
        <dbReference type="SAM" id="Phobius"/>
    </source>
</evidence>
<proteinExistence type="predicted"/>
<dbReference type="AlphaFoldDB" id="A0A815SMY8"/>
<dbReference type="Proteomes" id="UP000663860">
    <property type="component" value="Unassembled WGS sequence"/>
</dbReference>
<gene>
    <name evidence="2" type="ORF">IZO911_LOCUS44530</name>
</gene>
<feature type="non-terminal residue" evidence="2">
    <location>
        <position position="1"/>
    </location>
</feature>
<accession>A0A815SMY8</accession>
<sequence>YKDGSISFPLGFNSFATWSVTASGNAAIIYSTENRQLTVNLLCSHHLDELYVAGEYELHRVNFTLSSKCACWNGCISGSVSSLTVYKDGSISFPLGFNSFATWSVTASGNAAIIYSTDTRQLTVNLLCSHQLDELHVAGEYELHRVNFTLSSKCACWNGCISGSVSSLTGTSSGFLFLSLLVLHLFFFCSYM</sequence>
<dbReference type="EMBL" id="CAJNOE010002755">
    <property type="protein sequence ID" value="CAF1491924.1"/>
    <property type="molecule type" value="Genomic_DNA"/>
</dbReference>
<feature type="transmembrane region" description="Helical" evidence="1">
    <location>
        <begin position="174"/>
        <end position="191"/>
    </location>
</feature>
<reference evidence="2" key="1">
    <citation type="submission" date="2021-02" db="EMBL/GenBank/DDBJ databases">
        <authorList>
            <person name="Nowell W R."/>
        </authorList>
    </citation>
    <scope>NUCLEOTIDE SEQUENCE</scope>
</reference>
<evidence type="ECO:0000313" key="3">
    <source>
        <dbReference type="Proteomes" id="UP000663860"/>
    </source>
</evidence>
<keyword evidence="1" id="KW-0812">Transmembrane</keyword>
<protein>
    <submittedName>
        <fullName evidence="2">Uncharacterized protein</fullName>
    </submittedName>
</protein>
<keyword evidence="1" id="KW-0472">Membrane</keyword>
<comment type="caution">
    <text evidence="2">The sequence shown here is derived from an EMBL/GenBank/DDBJ whole genome shotgun (WGS) entry which is preliminary data.</text>
</comment>
<keyword evidence="1" id="KW-1133">Transmembrane helix</keyword>